<dbReference type="SMART" id="SM00387">
    <property type="entry name" value="HATPase_c"/>
    <property type="match status" value="1"/>
</dbReference>
<dbReference type="FunFam" id="3.30.565.10:FF:000010">
    <property type="entry name" value="Sensor histidine kinase RcsC"/>
    <property type="match status" value="1"/>
</dbReference>
<protein>
    <recommendedName>
        <fullName evidence="3">histidine kinase</fullName>
        <ecNumber evidence="3">2.7.13.3</ecNumber>
    </recommendedName>
</protein>
<dbReference type="Gene3D" id="3.40.50.2300">
    <property type="match status" value="1"/>
</dbReference>
<dbReference type="PROSITE" id="PS50109">
    <property type="entry name" value="HIS_KIN"/>
    <property type="match status" value="1"/>
</dbReference>
<dbReference type="InterPro" id="IPR036097">
    <property type="entry name" value="HisK_dim/P_sf"/>
</dbReference>
<dbReference type="Pfam" id="PF00512">
    <property type="entry name" value="HisKA"/>
    <property type="match status" value="1"/>
</dbReference>
<evidence type="ECO:0000256" key="7">
    <source>
        <dbReference type="ARBA" id="ARBA00022741"/>
    </source>
</evidence>
<dbReference type="SMART" id="SM00388">
    <property type="entry name" value="HisKA"/>
    <property type="match status" value="1"/>
</dbReference>
<dbReference type="AlphaFoldDB" id="A0A7W4VL13"/>
<dbReference type="GO" id="GO:0005886">
    <property type="term" value="C:plasma membrane"/>
    <property type="evidence" value="ECO:0007669"/>
    <property type="project" value="UniProtKB-SubCell"/>
</dbReference>
<dbReference type="InterPro" id="IPR004358">
    <property type="entry name" value="Sig_transdc_His_kin-like_C"/>
</dbReference>
<keyword evidence="8" id="KW-0067">ATP-binding</keyword>
<dbReference type="CDD" id="cd17546">
    <property type="entry name" value="REC_hyHK_CKI1_RcsC-like"/>
    <property type="match status" value="1"/>
</dbReference>
<feature type="transmembrane region" description="Helical" evidence="15">
    <location>
        <begin position="118"/>
        <end position="137"/>
    </location>
</feature>
<evidence type="ECO:0000313" key="19">
    <source>
        <dbReference type="EMBL" id="MBB3019149.1"/>
    </source>
</evidence>
<name>A0A7W4VL13_9HYPH</name>
<accession>A0A7W4VL13</accession>
<dbReference type="SMART" id="SM00448">
    <property type="entry name" value="REC"/>
    <property type="match status" value="1"/>
</dbReference>
<dbReference type="GO" id="GO:0005524">
    <property type="term" value="F:ATP binding"/>
    <property type="evidence" value="ECO:0007669"/>
    <property type="project" value="UniProtKB-KW"/>
</dbReference>
<evidence type="ECO:0000256" key="14">
    <source>
        <dbReference type="SAM" id="MobiDB-lite"/>
    </source>
</evidence>
<comment type="subcellular location">
    <subcellularLocation>
        <location evidence="2">Cell membrane</location>
        <topology evidence="2">Multi-pass membrane protein</topology>
    </subcellularLocation>
</comment>
<dbReference type="PROSITE" id="PS50894">
    <property type="entry name" value="HPT"/>
    <property type="match status" value="1"/>
</dbReference>
<dbReference type="SUPFAM" id="SSF55874">
    <property type="entry name" value="ATPase domain of HSP90 chaperone/DNA topoisomerase II/histidine kinase"/>
    <property type="match status" value="1"/>
</dbReference>
<keyword evidence="6 15" id="KW-0812">Transmembrane</keyword>
<dbReference type="Gene3D" id="3.30.565.10">
    <property type="entry name" value="Histidine kinase-like ATPase, C-terminal domain"/>
    <property type="match status" value="1"/>
</dbReference>
<keyword evidence="20" id="KW-1185">Reference proteome</keyword>
<feature type="transmembrane region" description="Helical" evidence="15">
    <location>
        <begin position="21"/>
        <end position="39"/>
    </location>
</feature>
<evidence type="ECO:0000256" key="9">
    <source>
        <dbReference type="ARBA" id="ARBA00022989"/>
    </source>
</evidence>
<keyword evidence="19" id="KW-0418">Kinase</keyword>
<feature type="modified residue" description="4-aspartylphosphate" evidence="13">
    <location>
        <position position="610"/>
    </location>
</feature>
<dbReference type="CDD" id="cd16922">
    <property type="entry name" value="HATPase_EvgS-ArcB-TorS-like"/>
    <property type="match status" value="1"/>
</dbReference>
<dbReference type="InterPro" id="IPR005467">
    <property type="entry name" value="His_kinase_dom"/>
</dbReference>
<evidence type="ECO:0000256" key="6">
    <source>
        <dbReference type="ARBA" id="ARBA00022692"/>
    </source>
</evidence>
<proteinExistence type="predicted"/>
<dbReference type="RefSeq" id="WP_183449931.1">
    <property type="nucleotide sequence ID" value="NZ_JACHWB010000002.1"/>
</dbReference>
<feature type="domain" description="Histidine kinase" evidence="16">
    <location>
        <begin position="188"/>
        <end position="408"/>
    </location>
</feature>
<dbReference type="SUPFAM" id="SSF47384">
    <property type="entry name" value="Homodimeric domain of signal transducing histidine kinase"/>
    <property type="match status" value="1"/>
</dbReference>
<dbReference type="GO" id="GO:0000155">
    <property type="term" value="F:phosphorelay sensor kinase activity"/>
    <property type="evidence" value="ECO:0007669"/>
    <property type="project" value="InterPro"/>
</dbReference>
<evidence type="ECO:0000256" key="8">
    <source>
        <dbReference type="ARBA" id="ARBA00022840"/>
    </source>
</evidence>
<dbReference type="InterPro" id="IPR011006">
    <property type="entry name" value="CheY-like_superfamily"/>
</dbReference>
<dbReference type="InterPro" id="IPR003594">
    <property type="entry name" value="HATPase_dom"/>
</dbReference>
<comment type="caution">
    <text evidence="19">The sequence shown here is derived from an EMBL/GenBank/DDBJ whole genome shotgun (WGS) entry which is preliminary data.</text>
</comment>
<evidence type="ECO:0000259" key="17">
    <source>
        <dbReference type="PROSITE" id="PS50110"/>
    </source>
</evidence>
<evidence type="ECO:0000256" key="13">
    <source>
        <dbReference type="PROSITE-ProRule" id="PRU00169"/>
    </source>
</evidence>
<evidence type="ECO:0000256" key="1">
    <source>
        <dbReference type="ARBA" id="ARBA00000085"/>
    </source>
</evidence>
<dbReference type="InterPro" id="IPR003661">
    <property type="entry name" value="HisK_dim/P_dom"/>
</dbReference>
<keyword evidence="10" id="KW-0902">Two-component regulatory system</keyword>
<evidence type="ECO:0000256" key="11">
    <source>
        <dbReference type="ARBA" id="ARBA00023136"/>
    </source>
</evidence>
<keyword evidence="7" id="KW-0547">Nucleotide-binding</keyword>
<dbReference type="PANTHER" id="PTHR45339">
    <property type="entry name" value="HYBRID SIGNAL TRANSDUCTION HISTIDINE KINASE J"/>
    <property type="match status" value="1"/>
</dbReference>
<evidence type="ECO:0000256" key="12">
    <source>
        <dbReference type="PROSITE-ProRule" id="PRU00110"/>
    </source>
</evidence>
<dbReference type="EMBL" id="JACHWB010000002">
    <property type="protein sequence ID" value="MBB3019149.1"/>
    <property type="molecule type" value="Genomic_DNA"/>
</dbReference>
<evidence type="ECO:0000256" key="10">
    <source>
        <dbReference type="ARBA" id="ARBA00023012"/>
    </source>
</evidence>
<keyword evidence="11 15" id="KW-0472">Membrane</keyword>
<dbReference type="SUPFAM" id="SSF52172">
    <property type="entry name" value="CheY-like"/>
    <property type="match status" value="1"/>
</dbReference>
<dbReference type="EC" id="2.7.13.3" evidence="3"/>
<dbReference type="Pfam" id="PF00072">
    <property type="entry name" value="Response_reg"/>
    <property type="match status" value="1"/>
</dbReference>
<feature type="region of interest" description="Disordered" evidence="14">
    <location>
        <begin position="813"/>
        <end position="843"/>
    </location>
</feature>
<evidence type="ECO:0000256" key="4">
    <source>
        <dbReference type="ARBA" id="ARBA00022475"/>
    </source>
</evidence>
<feature type="compositionally biased region" description="Polar residues" evidence="14">
    <location>
        <begin position="819"/>
        <end position="843"/>
    </location>
</feature>
<reference evidence="19 20" key="1">
    <citation type="submission" date="2020-08" db="EMBL/GenBank/DDBJ databases">
        <title>The Agave Microbiome: Exploring the role of microbial communities in plant adaptations to desert environments.</title>
        <authorList>
            <person name="Partida-Martinez L.P."/>
        </authorList>
    </citation>
    <scope>NUCLEOTIDE SEQUENCE [LARGE SCALE GENOMIC DNA]</scope>
    <source>
        <strain evidence="19 20">AT3.9</strain>
    </source>
</reference>
<evidence type="ECO:0000259" key="16">
    <source>
        <dbReference type="PROSITE" id="PS50109"/>
    </source>
</evidence>
<dbReference type="PRINTS" id="PR00344">
    <property type="entry name" value="BCTRLSENSOR"/>
</dbReference>
<dbReference type="InterPro" id="IPR036890">
    <property type="entry name" value="HATPase_C_sf"/>
</dbReference>
<dbReference type="Gene3D" id="1.10.287.130">
    <property type="match status" value="1"/>
</dbReference>
<dbReference type="InterPro" id="IPR008207">
    <property type="entry name" value="Sig_transdc_His_kin_Hpt_dom"/>
</dbReference>
<dbReference type="Pfam" id="PF01627">
    <property type="entry name" value="Hpt"/>
    <property type="match status" value="1"/>
</dbReference>
<evidence type="ECO:0000256" key="5">
    <source>
        <dbReference type="ARBA" id="ARBA00022553"/>
    </source>
</evidence>
<organism evidence="19 20">
    <name type="scientific">Microvirga lupini</name>
    <dbReference type="NCBI Taxonomy" id="420324"/>
    <lineage>
        <taxon>Bacteria</taxon>
        <taxon>Pseudomonadati</taxon>
        <taxon>Pseudomonadota</taxon>
        <taxon>Alphaproteobacteria</taxon>
        <taxon>Hyphomicrobiales</taxon>
        <taxon>Methylobacteriaceae</taxon>
        <taxon>Microvirga</taxon>
    </lineage>
</organism>
<dbReference type="CDD" id="cd00082">
    <property type="entry name" value="HisKA"/>
    <property type="match status" value="1"/>
</dbReference>
<comment type="catalytic activity">
    <reaction evidence="1">
        <text>ATP + protein L-histidine = ADP + protein N-phospho-L-histidine.</text>
        <dbReference type="EC" id="2.7.13.3"/>
    </reaction>
</comment>
<dbReference type="InterPro" id="IPR001789">
    <property type="entry name" value="Sig_transdc_resp-reg_receiver"/>
</dbReference>
<gene>
    <name evidence="19" type="ORF">FHR70_002203</name>
</gene>
<dbReference type="Pfam" id="PF02518">
    <property type="entry name" value="HATPase_c"/>
    <property type="match status" value="1"/>
</dbReference>
<feature type="modified residue" description="Phosphohistidine" evidence="12">
    <location>
        <position position="756"/>
    </location>
</feature>
<dbReference type="Gene3D" id="1.20.120.160">
    <property type="entry name" value="HPT domain"/>
    <property type="match status" value="1"/>
</dbReference>
<dbReference type="Proteomes" id="UP000532010">
    <property type="component" value="Unassembled WGS sequence"/>
</dbReference>
<keyword evidence="19" id="KW-0808">Transferase</keyword>
<keyword evidence="9 15" id="KW-1133">Transmembrane helix</keyword>
<dbReference type="PROSITE" id="PS50110">
    <property type="entry name" value="RESPONSE_REGULATORY"/>
    <property type="match status" value="1"/>
</dbReference>
<evidence type="ECO:0000256" key="15">
    <source>
        <dbReference type="SAM" id="Phobius"/>
    </source>
</evidence>
<evidence type="ECO:0000313" key="20">
    <source>
        <dbReference type="Proteomes" id="UP000532010"/>
    </source>
</evidence>
<feature type="transmembrane region" description="Helical" evidence="15">
    <location>
        <begin position="144"/>
        <end position="165"/>
    </location>
</feature>
<keyword evidence="5 13" id="KW-0597">Phosphoprotein</keyword>
<feature type="domain" description="Response regulatory" evidence="17">
    <location>
        <begin position="561"/>
        <end position="678"/>
    </location>
</feature>
<dbReference type="InterPro" id="IPR036641">
    <property type="entry name" value="HPT_dom_sf"/>
</dbReference>
<evidence type="ECO:0000256" key="3">
    <source>
        <dbReference type="ARBA" id="ARBA00012438"/>
    </source>
</evidence>
<dbReference type="SUPFAM" id="SSF47226">
    <property type="entry name" value="Histidine-containing phosphotransfer domain, HPT domain"/>
    <property type="match status" value="1"/>
</dbReference>
<sequence length="843" mass="90707">MIADFLSRLKNSPDREHEMSFNRLIFLSLIAAYTFWINPSVPHEALIAATVFALVSVGIAVHIVLRPHQSTIRRIIAIVSDLATASVQLHYVGETSSVLFLLYLWITFGNGFRFGIRFLYIAVAVSVVCFAIVIYTTPRWRDDIYLSATLLLSLVVLPLYASTLIRKLSNAKSQAEAANRAKTLFLASVSHELRTPLNAIIGLSGLMAGTDLDAEQRGIIRTIGSAGESLLRQINSILSLSRIEAGKMPIERIDFDLLEVLSTARAMVLTQAQLKGLQATIHIAPQTPLQLHGPKHQLEEILLNLLGNAVKFTERGYVTLAAHPMTENGRSFVRFIVSDTGIGIAPQAMGRIFDSFTQADETIINRFGGTGLGLSICRQLIEAMGGQIGVESQEGHGSSFWFILPMEALDRNALGEQQPLPLNPLLACADPGLAQPLALRLGDGGNCPILRNLSEAKEWILQAQSEPVALFCCSDLPAKALAAEIEKASLPVPPVLIRPNASRSFVEPDLIHVSSSVLPLDFTTGEARTAVSAAAAQTSWAQTMRSEPDRMELPVGSRSLSILVADDNATNRLVISKILERGGHAARCVENGEEALNLLEVEKFDLVIMDINMPVMTGIEAANLFRFTEPPGTRIPIIALTADATPEIVAETRAAGMDACLTKPVQPAVLLKAIDDHAAPSPIPASAETAPTVDGPPNALASVIDESLLAELEQLGGREFVLNLVEEFFSDAERLIAELRSAAAAGDSHRFRLEAHGLQSASANIGARTVHEICVSWRKITSADLATSGAGQIERLARALELTHDLLEKRLSSAKETTDSAGSATAPQVSQDLQIAQGASSSL</sequence>
<feature type="transmembrane region" description="Helical" evidence="15">
    <location>
        <begin position="45"/>
        <end position="65"/>
    </location>
</feature>
<keyword evidence="4" id="KW-1003">Cell membrane</keyword>
<feature type="transmembrane region" description="Helical" evidence="15">
    <location>
        <begin position="86"/>
        <end position="106"/>
    </location>
</feature>
<evidence type="ECO:0000256" key="2">
    <source>
        <dbReference type="ARBA" id="ARBA00004651"/>
    </source>
</evidence>
<dbReference type="PANTHER" id="PTHR45339:SF1">
    <property type="entry name" value="HYBRID SIGNAL TRANSDUCTION HISTIDINE KINASE J"/>
    <property type="match status" value="1"/>
</dbReference>
<evidence type="ECO:0000259" key="18">
    <source>
        <dbReference type="PROSITE" id="PS50894"/>
    </source>
</evidence>
<feature type="domain" description="HPt" evidence="18">
    <location>
        <begin position="717"/>
        <end position="814"/>
    </location>
</feature>